<reference evidence="4" key="2">
    <citation type="submission" date="2023-07" db="EMBL/GenBank/DDBJ databases">
        <title>Shewanella mangrovi sp. nov., an acetaldehyde- degrading bacterium isolated from mangrove sediment.</title>
        <authorList>
            <person name="Liu Y."/>
        </authorList>
    </citation>
    <scope>NUCLEOTIDE SEQUENCE [LARGE SCALE GENOMIC DNA]</scope>
    <source>
        <strain evidence="4">C32</strain>
    </source>
</reference>
<evidence type="ECO:0000313" key="3">
    <source>
        <dbReference type="EMBL" id="MCS4558218.1"/>
    </source>
</evidence>
<evidence type="ECO:0000313" key="4">
    <source>
        <dbReference type="Proteomes" id="UP001201549"/>
    </source>
</evidence>
<dbReference type="RefSeq" id="WP_238898037.1">
    <property type="nucleotide sequence ID" value="NZ_JAKOGG010000017.1"/>
</dbReference>
<dbReference type="GO" id="GO:0016301">
    <property type="term" value="F:kinase activity"/>
    <property type="evidence" value="ECO:0007669"/>
    <property type="project" value="UniProtKB-KW"/>
</dbReference>
<comment type="caution">
    <text evidence="3">The sequence shown here is derived from an EMBL/GenBank/DDBJ whole genome shotgun (WGS) entry which is preliminary data.</text>
</comment>
<feature type="transmembrane region" description="Helical" evidence="1">
    <location>
        <begin position="32"/>
        <end position="51"/>
    </location>
</feature>
<accession>A0ABT2FPS7</accession>
<evidence type="ECO:0000256" key="1">
    <source>
        <dbReference type="SAM" id="Phobius"/>
    </source>
</evidence>
<keyword evidence="1" id="KW-0472">Membrane</keyword>
<dbReference type="Pfam" id="PF06580">
    <property type="entry name" value="His_kinase"/>
    <property type="match status" value="1"/>
</dbReference>
<proteinExistence type="predicted"/>
<keyword evidence="3" id="KW-0808">Transferase</keyword>
<name>A0ABT2FPS7_9GAMM</name>
<dbReference type="EMBL" id="JAKOGG010000017">
    <property type="protein sequence ID" value="MCS4558218.1"/>
    <property type="molecule type" value="Genomic_DNA"/>
</dbReference>
<reference evidence="3 4" key="1">
    <citation type="submission" date="2022-02" db="EMBL/GenBank/DDBJ databases">
        <authorList>
            <person name="Zhuang L."/>
        </authorList>
    </citation>
    <scope>NUCLEOTIDE SEQUENCE [LARGE SCALE GENOMIC DNA]</scope>
    <source>
        <strain evidence="3 4">C32</strain>
    </source>
</reference>
<dbReference type="InterPro" id="IPR050640">
    <property type="entry name" value="Bact_2-comp_sensor_kinase"/>
</dbReference>
<keyword evidence="1" id="KW-0812">Transmembrane</keyword>
<keyword evidence="3" id="KW-0418">Kinase</keyword>
<gene>
    <name evidence="3" type="ORF">L9G74_17400</name>
</gene>
<keyword evidence="1" id="KW-1133">Transmembrane helix</keyword>
<dbReference type="Proteomes" id="UP001201549">
    <property type="component" value="Unassembled WGS sequence"/>
</dbReference>
<protein>
    <submittedName>
        <fullName evidence="3">Histidine kinase</fullName>
    </submittedName>
</protein>
<feature type="transmembrane region" description="Helical" evidence="1">
    <location>
        <begin position="72"/>
        <end position="91"/>
    </location>
</feature>
<organism evidence="3 4">
    <name type="scientific">Shewanella electrica</name>
    <dbReference type="NCBI Taxonomy" id="515560"/>
    <lineage>
        <taxon>Bacteria</taxon>
        <taxon>Pseudomonadati</taxon>
        <taxon>Pseudomonadota</taxon>
        <taxon>Gammaproteobacteria</taxon>
        <taxon>Alteromonadales</taxon>
        <taxon>Shewanellaceae</taxon>
        <taxon>Shewanella</taxon>
    </lineage>
</organism>
<feature type="transmembrane region" description="Helical" evidence="1">
    <location>
        <begin position="111"/>
        <end position="131"/>
    </location>
</feature>
<evidence type="ECO:0000259" key="2">
    <source>
        <dbReference type="Pfam" id="PF06580"/>
    </source>
</evidence>
<dbReference type="PANTHER" id="PTHR34220:SF7">
    <property type="entry name" value="SENSOR HISTIDINE KINASE YPDA"/>
    <property type="match status" value="1"/>
</dbReference>
<dbReference type="PANTHER" id="PTHR34220">
    <property type="entry name" value="SENSOR HISTIDINE KINASE YPDA"/>
    <property type="match status" value="1"/>
</dbReference>
<dbReference type="InterPro" id="IPR010559">
    <property type="entry name" value="Sig_transdc_His_kin_internal"/>
</dbReference>
<sequence length="336" mass="38026">MSLYSCIYVCILGSLLYTITAIAQLYGETAFYSPVVHGISLLYCFISFIATRSITKLQRYQSSTQIIRYIEIIFISGMINAVASTAVWLLIRALINEHWQVPWQGLLANQAYFFVQIHLIVAGGYLAYYYLNQASQAEINRVRAEQASTAAQLKLLQQQLEPHFLFNNLNVLSSLISFNPQAAEHYVTKLANLYRYMLKHKESHFVPLNNEIAFMQDYIDLMNIRFDGAYVLNIKTDIAAHQHDLIAVGSLQTLMENAIKHNQASHDAPLQIDLFITQQQLTLINPKTLKPKVNSTGTGLTNLIQRYQTLVNKPVSIEESQDYFSVSLPLIAPGSL</sequence>
<feature type="transmembrane region" description="Helical" evidence="1">
    <location>
        <begin position="7"/>
        <end position="26"/>
    </location>
</feature>
<feature type="domain" description="Signal transduction histidine kinase internal region" evidence="2">
    <location>
        <begin position="151"/>
        <end position="227"/>
    </location>
</feature>
<keyword evidence="4" id="KW-1185">Reference proteome</keyword>